<dbReference type="RefSeq" id="YP_010755230.1">
    <property type="nucleotide sequence ID" value="NC_073468.1"/>
</dbReference>
<feature type="transmembrane region" description="Helical" evidence="1">
    <location>
        <begin position="6"/>
        <end position="25"/>
    </location>
</feature>
<proteinExistence type="predicted"/>
<organism evidence="2 3">
    <name type="scientific">Microbacterium phage Pumpernickel</name>
    <dbReference type="NCBI Taxonomy" id="2885983"/>
    <lineage>
        <taxon>Viruses</taxon>
        <taxon>Duplodnaviria</taxon>
        <taxon>Heunggongvirae</taxon>
        <taxon>Uroviricota</taxon>
        <taxon>Caudoviricetes</taxon>
        <taxon>Pumpernickelvirus</taxon>
        <taxon>Pumpernickelvirus pumpernickel</taxon>
    </lineage>
</organism>
<keyword evidence="1" id="KW-0812">Transmembrane</keyword>
<feature type="transmembrane region" description="Helical" evidence="1">
    <location>
        <begin position="37"/>
        <end position="58"/>
    </location>
</feature>
<accession>A0AAE8Y7B0</accession>
<keyword evidence="3" id="KW-1185">Reference proteome</keyword>
<evidence type="ECO:0000256" key="1">
    <source>
        <dbReference type="SAM" id="Phobius"/>
    </source>
</evidence>
<protein>
    <submittedName>
        <fullName evidence="2">Membrane protein</fullName>
    </submittedName>
</protein>
<name>A0AAE8Y7B0_9CAUD</name>
<evidence type="ECO:0000313" key="3">
    <source>
        <dbReference type="Proteomes" id="UP000827768"/>
    </source>
</evidence>
<dbReference type="GeneID" id="80019881"/>
<keyword evidence="1" id="KW-0472">Membrane</keyword>
<reference evidence="2" key="1">
    <citation type="submission" date="2021-09" db="EMBL/GenBank/DDBJ databases">
        <authorList>
            <person name="Andersen S.H."/>
            <person name="Beall E.A."/>
            <person name="Cappelle B."/>
            <person name="Falteisek K.J."/>
            <person name="Fenske B.A."/>
            <person name="Gansluckner N.W."/>
            <person name="Gilbertson S.M."/>
            <person name="Krings K.J."/>
            <person name="Mobeck M."/>
            <person name="Odeku J.O."/>
            <person name="Poncelet M.E."/>
            <person name="Rohr J.R."/>
            <person name="Rolands L."/>
            <person name="Whipple C.D."/>
            <person name="Whipple E.M."/>
            <person name="Spring A.M."/>
            <person name="Klyczek K."/>
            <person name="Garlena R.A."/>
            <person name="Russell D.A."/>
            <person name="Pope W.H."/>
            <person name="Jacobs-Sera D."/>
            <person name="Hatfull G.F."/>
        </authorList>
    </citation>
    <scope>NUCLEOTIDE SEQUENCE</scope>
</reference>
<gene>
    <name evidence="2" type="primary">240</name>
    <name evidence="2" type="ORF">SEA_PUMPERNICKEL_240</name>
</gene>
<evidence type="ECO:0000313" key="2">
    <source>
        <dbReference type="EMBL" id="UDL15990.1"/>
    </source>
</evidence>
<sequence>MEPLGLIYLAGMIFTGFSIIMGFSQMNGPASSKDKQFIIASALIFAMIWPLFYLISLLSKDRS</sequence>
<dbReference type="KEGG" id="vg:80019881"/>
<dbReference type="Proteomes" id="UP000827768">
    <property type="component" value="Segment"/>
</dbReference>
<dbReference type="EMBL" id="OK040790">
    <property type="protein sequence ID" value="UDL15990.1"/>
    <property type="molecule type" value="Genomic_DNA"/>
</dbReference>
<keyword evidence="1" id="KW-1133">Transmembrane helix</keyword>